<protein>
    <submittedName>
        <fullName evidence="1">Uncharacterized protein</fullName>
    </submittedName>
</protein>
<sequence>MVSKHDKLHLKKQLQYEVSYLYRRNNSRWKSAVVEMLRDLKKTTERAVFFGGTLRSLLISRLFKQRHGRPRDIDIVVSGNSVDEVKRLFGDRISRTTRFGGLQLCHENWLFDVWPLENTWAFKADHVKHPNFSDLPMTTFFNLEAIAMDVWNEPGYQRQIYSADDQFFDGILTRTIEINREENPFPELCVVRALVMAAELEFRLGPKLVSYVVKHGETLTPSDIEQVQISHYGHQRFHSHLMKDWISFLATEKSSDTEGTHRLPLAQQQRFWSYDR</sequence>
<organism evidence="1 2">
    <name type="scientific">Blastopirellula marina</name>
    <dbReference type="NCBI Taxonomy" id="124"/>
    <lineage>
        <taxon>Bacteria</taxon>
        <taxon>Pseudomonadati</taxon>
        <taxon>Planctomycetota</taxon>
        <taxon>Planctomycetia</taxon>
        <taxon>Pirellulales</taxon>
        <taxon>Pirellulaceae</taxon>
        <taxon>Blastopirellula</taxon>
    </lineage>
</organism>
<comment type="caution">
    <text evidence="1">The sequence shown here is derived from an EMBL/GenBank/DDBJ whole genome shotgun (WGS) entry which is preliminary data.</text>
</comment>
<dbReference type="AlphaFoldDB" id="A0A2S8GEN6"/>
<name>A0A2S8GEN6_9BACT</name>
<accession>A0A2S8GEN6</accession>
<dbReference type="Gene3D" id="3.30.460.10">
    <property type="entry name" value="Beta Polymerase, domain 2"/>
    <property type="match status" value="1"/>
</dbReference>
<dbReference type="SUPFAM" id="SSF81301">
    <property type="entry name" value="Nucleotidyltransferase"/>
    <property type="match status" value="1"/>
</dbReference>
<evidence type="ECO:0000313" key="1">
    <source>
        <dbReference type="EMBL" id="PQO42564.1"/>
    </source>
</evidence>
<dbReference type="InterPro" id="IPR043519">
    <property type="entry name" value="NT_sf"/>
</dbReference>
<dbReference type="OrthoDB" id="9805698at2"/>
<reference evidence="1 2" key="1">
    <citation type="submission" date="2018-02" db="EMBL/GenBank/DDBJ databases">
        <title>Comparative genomes isolates from brazilian mangrove.</title>
        <authorList>
            <person name="Araujo J.E."/>
            <person name="Taketani R.G."/>
            <person name="Silva M.C.P."/>
            <person name="Loureco M.V."/>
            <person name="Andreote F.D."/>
        </authorList>
    </citation>
    <scope>NUCLEOTIDE SEQUENCE [LARGE SCALE GENOMIC DNA]</scope>
    <source>
        <strain evidence="1 2">NAP PRIS-MGV</strain>
    </source>
</reference>
<dbReference type="EMBL" id="PUIB01000003">
    <property type="protein sequence ID" value="PQO42564.1"/>
    <property type="molecule type" value="Genomic_DNA"/>
</dbReference>
<dbReference type="RefSeq" id="WP_105351000.1">
    <property type="nucleotide sequence ID" value="NZ_PUIB01000003.1"/>
</dbReference>
<dbReference type="Proteomes" id="UP000239388">
    <property type="component" value="Unassembled WGS sequence"/>
</dbReference>
<evidence type="ECO:0000313" key="2">
    <source>
        <dbReference type="Proteomes" id="UP000239388"/>
    </source>
</evidence>
<proteinExistence type="predicted"/>
<gene>
    <name evidence="1" type="ORF">C5Y98_01625</name>
</gene>